<keyword evidence="3" id="KW-1185">Reference proteome</keyword>
<gene>
    <name evidence="2" type="ORF">C7M84_002146</name>
</gene>
<feature type="region of interest" description="Disordered" evidence="1">
    <location>
        <begin position="1"/>
        <end position="25"/>
    </location>
</feature>
<feature type="compositionally biased region" description="Basic and acidic residues" evidence="1">
    <location>
        <begin position="136"/>
        <end position="156"/>
    </location>
</feature>
<evidence type="ECO:0000256" key="1">
    <source>
        <dbReference type="SAM" id="MobiDB-lite"/>
    </source>
</evidence>
<evidence type="ECO:0000313" key="3">
    <source>
        <dbReference type="Proteomes" id="UP000283509"/>
    </source>
</evidence>
<dbReference type="AlphaFoldDB" id="A0A3R7MDQ7"/>
<dbReference type="Pfam" id="PF03567">
    <property type="entry name" value="Sulfotransfer_2"/>
    <property type="match status" value="1"/>
</dbReference>
<feature type="compositionally biased region" description="Pro residues" evidence="1">
    <location>
        <begin position="14"/>
        <end position="23"/>
    </location>
</feature>
<dbReference type="GO" id="GO:0016020">
    <property type="term" value="C:membrane"/>
    <property type="evidence" value="ECO:0007669"/>
    <property type="project" value="InterPro"/>
</dbReference>
<dbReference type="OrthoDB" id="2019940at2759"/>
<dbReference type="GO" id="GO:0008146">
    <property type="term" value="F:sulfotransferase activity"/>
    <property type="evidence" value="ECO:0007669"/>
    <property type="project" value="InterPro"/>
</dbReference>
<protein>
    <submittedName>
        <fullName evidence="2">Uncharacterized protein</fullName>
    </submittedName>
</protein>
<reference evidence="2 3" key="2">
    <citation type="submission" date="2019-01" db="EMBL/GenBank/DDBJ databases">
        <title>The decoding of complex shrimp genome reveals the adaptation for benthos swimmer, frequently molting mechanism and breeding impact on genome.</title>
        <authorList>
            <person name="Sun Y."/>
            <person name="Gao Y."/>
            <person name="Yu Y."/>
        </authorList>
    </citation>
    <scope>NUCLEOTIDE SEQUENCE [LARGE SCALE GENOMIC DNA]</scope>
    <source>
        <tissue evidence="2">Muscle</tissue>
    </source>
</reference>
<comment type="caution">
    <text evidence="2">The sequence shown here is derived from an EMBL/GenBank/DDBJ whole genome shotgun (WGS) entry which is preliminary data.</text>
</comment>
<sequence length="386" mass="43233">MRLTSDRARARILPSPPLPPKAPTPAMRVLPATRRALALALAAAACVSFSQLCIFSASQTHSRFRSVTSEGEFIGATFDPRQASAGRKGNPQWKRASGNPLSYAESRQARKGFWNRSATRRTGKGGRFSTAATEGEVAREEKRRGPKEQKDREPRQTEGGLPRLSLSSGAALRDTDFAKYSPERICKSVRDKDSFPVSYHVKDLKAMGCPGKICTQGYAVRRSRLAFSPAPDARHMFLPLFAPQDRLILESRVGVMAERARAVARACQETPPIEGTPVRENFIWDLRHKPSIVWCPTYKVASTTWMRNFLLLGRFNEHNPRIPRNLSAEERERRRFKPKYGATHGAAFAMYGRPPTAAARARALRESVRLIIVRHPFTRCVPEALR</sequence>
<organism evidence="2 3">
    <name type="scientific">Penaeus vannamei</name>
    <name type="common">Whiteleg shrimp</name>
    <name type="synonym">Litopenaeus vannamei</name>
    <dbReference type="NCBI Taxonomy" id="6689"/>
    <lineage>
        <taxon>Eukaryota</taxon>
        <taxon>Metazoa</taxon>
        <taxon>Ecdysozoa</taxon>
        <taxon>Arthropoda</taxon>
        <taxon>Crustacea</taxon>
        <taxon>Multicrustacea</taxon>
        <taxon>Malacostraca</taxon>
        <taxon>Eumalacostraca</taxon>
        <taxon>Eucarida</taxon>
        <taxon>Decapoda</taxon>
        <taxon>Dendrobranchiata</taxon>
        <taxon>Penaeoidea</taxon>
        <taxon>Penaeidae</taxon>
        <taxon>Penaeus</taxon>
    </lineage>
</organism>
<proteinExistence type="predicted"/>
<dbReference type="Proteomes" id="UP000283509">
    <property type="component" value="Unassembled WGS sequence"/>
</dbReference>
<feature type="region of interest" description="Disordered" evidence="1">
    <location>
        <begin position="78"/>
        <end position="166"/>
    </location>
</feature>
<reference evidence="2 3" key="1">
    <citation type="submission" date="2018-04" db="EMBL/GenBank/DDBJ databases">
        <authorList>
            <person name="Zhang X."/>
            <person name="Yuan J."/>
            <person name="Li F."/>
            <person name="Xiang J."/>
        </authorList>
    </citation>
    <scope>NUCLEOTIDE SEQUENCE [LARGE SCALE GENOMIC DNA]</scope>
    <source>
        <tissue evidence="2">Muscle</tissue>
    </source>
</reference>
<name>A0A3R7MDQ7_PENVA</name>
<dbReference type="EMBL" id="QCYY01001287">
    <property type="protein sequence ID" value="ROT79128.1"/>
    <property type="molecule type" value="Genomic_DNA"/>
</dbReference>
<accession>A0A3R7MDQ7</accession>
<evidence type="ECO:0000313" key="2">
    <source>
        <dbReference type="EMBL" id="ROT79128.1"/>
    </source>
</evidence>
<dbReference type="InterPro" id="IPR005331">
    <property type="entry name" value="Sulfotransferase"/>
</dbReference>